<dbReference type="PROSITE" id="PS50195">
    <property type="entry name" value="PX"/>
    <property type="match status" value="1"/>
</dbReference>
<dbReference type="SMART" id="SM00312">
    <property type="entry name" value="PX"/>
    <property type="match status" value="1"/>
</dbReference>
<dbReference type="GO" id="GO:0035091">
    <property type="term" value="F:phosphatidylinositol binding"/>
    <property type="evidence" value="ECO:0007669"/>
    <property type="project" value="InterPro"/>
</dbReference>
<dbReference type="Pfam" id="PF00787">
    <property type="entry name" value="PX"/>
    <property type="match status" value="1"/>
</dbReference>
<feature type="domain" description="PX" evidence="1">
    <location>
        <begin position="16"/>
        <end position="133"/>
    </location>
</feature>
<proteinExistence type="predicted"/>
<dbReference type="OrthoDB" id="5227681at2759"/>
<evidence type="ECO:0000259" key="1">
    <source>
        <dbReference type="PROSITE" id="PS50195"/>
    </source>
</evidence>
<keyword evidence="3" id="KW-1185">Reference proteome</keyword>
<evidence type="ECO:0000313" key="3">
    <source>
        <dbReference type="Proteomes" id="UP000078348"/>
    </source>
</evidence>
<accession>A0A196S999</accession>
<dbReference type="Gene3D" id="3.30.1520.10">
    <property type="entry name" value="Phox-like domain"/>
    <property type="match status" value="1"/>
</dbReference>
<dbReference type="STRING" id="478820.A0A196S999"/>
<dbReference type="Proteomes" id="UP000078348">
    <property type="component" value="Unassembled WGS sequence"/>
</dbReference>
<protein>
    <submittedName>
        <fullName evidence="2">Sorting nexin a</fullName>
    </submittedName>
</protein>
<evidence type="ECO:0000313" key="2">
    <source>
        <dbReference type="EMBL" id="OAO13625.1"/>
    </source>
</evidence>
<dbReference type="InterPro" id="IPR036871">
    <property type="entry name" value="PX_dom_sf"/>
</dbReference>
<dbReference type="InterPro" id="IPR001683">
    <property type="entry name" value="PX_dom"/>
</dbReference>
<name>A0A196S999_BLAHN</name>
<sequence length="230" mass="26065">MVAIPEAAPIGDVKPEFVINVTNPTRVADKMNSSHVTYNVNTVTTNEAYKYSQTVVVRRYSDFLWLHDILAQEYPYAVIPPMPQKNSLNRFEIDFVEDRRNALQYFVRSVCASPLLKESKRLRSFLTADDESFEEEKAETKSELKSDLTNPMNLLKFVGNGLVSVGKQVEKSMNQQMGGEAPMSKEDEKLAKYVEYLNDVSSQMAALANNAQEFVDQQREMTTSLIEMGV</sequence>
<comment type="caution">
    <text evidence="2">The sequence shown here is derived from an EMBL/GenBank/DDBJ whole genome shotgun (WGS) entry which is preliminary data.</text>
</comment>
<dbReference type="GO" id="GO:0005768">
    <property type="term" value="C:endosome"/>
    <property type="evidence" value="ECO:0007669"/>
    <property type="project" value="TreeGrafter"/>
</dbReference>
<dbReference type="PANTHER" id="PTHR10555:SF170">
    <property type="entry name" value="FI18122P1"/>
    <property type="match status" value="1"/>
</dbReference>
<dbReference type="EMBL" id="LXWW01000358">
    <property type="protein sequence ID" value="OAO13625.1"/>
    <property type="molecule type" value="Genomic_DNA"/>
</dbReference>
<organism evidence="2 3">
    <name type="scientific">Blastocystis sp. subtype 1 (strain ATCC 50177 / NandII)</name>
    <dbReference type="NCBI Taxonomy" id="478820"/>
    <lineage>
        <taxon>Eukaryota</taxon>
        <taxon>Sar</taxon>
        <taxon>Stramenopiles</taxon>
        <taxon>Bigyra</taxon>
        <taxon>Opalozoa</taxon>
        <taxon>Opalinata</taxon>
        <taxon>Blastocystidae</taxon>
        <taxon>Blastocystis</taxon>
    </lineage>
</organism>
<dbReference type="AlphaFoldDB" id="A0A196S999"/>
<reference evidence="2 3" key="1">
    <citation type="submission" date="2016-05" db="EMBL/GenBank/DDBJ databases">
        <title>Nuclear genome of Blastocystis sp. subtype 1 NandII.</title>
        <authorList>
            <person name="Gentekaki E."/>
            <person name="Curtis B."/>
            <person name="Stairs C."/>
            <person name="Eme L."/>
            <person name="Herman E."/>
            <person name="Klimes V."/>
            <person name="Arias M.C."/>
            <person name="Elias M."/>
            <person name="Hilliou F."/>
            <person name="Klute M."/>
            <person name="Malik S.-B."/>
            <person name="Pightling A."/>
            <person name="Rachubinski R."/>
            <person name="Salas D."/>
            <person name="Schlacht A."/>
            <person name="Suga H."/>
            <person name="Archibald J."/>
            <person name="Ball S.G."/>
            <person name="Clark G."/>
            <person name="Dacks J."/>
            <person name="Van Der Giezen M."/>
            <person name="Tsaousis A."/>
            <person name="Roger A."/>
        </authorList>
    </citation>
    <scope>NUCLEOTIDE SEQUENCE [LARGE SCALE GENOMIC DNA]</scope>
    <source>
        <strain evidence="3">ATCC 50177 / NandII</strain>
    </source>
</reference>
<gene>
    <name evidence="2" type="ORF">AV274_4691</name>
</gene>
<feature type="non-terminal residue" evidence="2">
    <location>
        <position position="230"/>
    </location>
</feature>
<dbReference type="SUPFAM" id="SSF64268">
    <property type="entry name" value="PX domain"/>
    <property type="match status" value="1"/>
</dbReference>
<dbReference type="PANTHER" id="PTHR10555">
    <property type="entry name" value="SORTING NEXIN"/>
    <property type="match status" value="1"/>
</dbReference>